<dbReference type="AlphaFoldDB" id="A0A845L6K8"/>
<sequence length="1030" mass="120528">MNFLSEDTLLLVQNRDFPFEELLQWFFEENPFQICFLQEEKRMVFRKGKWKEYKYKKSVICKGGKYYKPEDKKQLHYSTIADLINSCTDGIPEFFGVFWTPNSPSWESKNSFATNKDIINGGKIICQFVDIDAPNEIKKDKQAIKEWKMDVFLKINNHKIKPTLLIETKNGFHVYWKVKDADIKLFRDIQLRLIKEFDADPKCVNEVRLLRLPYSIHRKDMYDPFPIRLVSKNDVIYDQKEFIDLLPPIGDDKLIIDAMKSYEQNRNNSVSDLPNITNIIQRFKERVMVVSENEHKVICHCCMPEHKDNNPSAVLFKENLLFHCAGCGATFFLDELAESLGWSNLLYDIDTEQQLAEWKENSIDIKQSEKFVLTNEEENIVQQLLNETVNLFNDRQQWISDVHKEQIYSAFNILLKAKRDDKPMLINMVTGSGKSTIIKVYIKHKVMSDGSFGCLVVKERRDDVIDFATELNNYIGKEVAYPLYGFDELDCLDNANRNQKKHKSCPVRKGNYVCRHKKNCRYYNQFEEQKKYPIVVLTHKRLYEDARNNKISSNYNSFNLLGQKFARETLIIDEQPHLISNNTLTEEMFYHYMRLITDKFNELANGYFTSESHDDNNPYKKALAELQEAALIVANIFQRNYERDREKIKPVNCDFSFSHSFTKQFRQVFELQTELYNVPIFISDLLTNGGIIERDKKSIAAAHYVDYTSEKNFATIIFDGTALVSPLYKYNEYCTFTNFPMIKEYKNLTFYKCDYLTGTKSNMDNDDVNAFLCDVEDIALDYPKENIYLAMFRDHAYYAGTKTLKSEIKEKLGKYIDKKRIKIGTFGGTKGSNEFRDCTICIIEGFLHKSEIFYSNAYDISQPNETELFTVTPIDQTRRFDNEEIEKFKVLDTLSDYVQEITRTALRDNSRDVSCKVFISSKDKIILELLSNYFPEARVEKWNPKNRLNKQIFSDGRAKNLQLFAEFLANTEAEVLTYAEVAEALGIKDKAFSKMINGKKAVALMESYSYTIDNHKRDGRKNVIVKKYSP</sequence>
<reference evidence="2 3" key="1">
    <citation type="submission" date="2020-01" db="EMBL/GenBank/DDBJ databases">
        <title>Whole-genome sequence of Heliobacterium undosum DSM 13378.</title>
        <authorList>
            <person name="Kyndt J.A."/>
            <person name="Meyer T.E."/>
        </authorList>
    </citation>
    <scope>NUCLEOTIDE SEQUENCE [LARGE SCALE GENOMIC DNA]</scope>
    <source>
        <strain evidence="2 3">DSM 13378</strain>
    </source>
</reference>
<keyword evidence="2" id="KW-0378">Hydrolase</keyword>
<evidence type="ECO:0000259" key="1">
    <source>
        <dbReference type="Pfam" id="PF04851"/>
    </source>
</evidence>
<dbReference type="GO" id="GO:0003677">
    <property type="term" value="F:DNA binding"/>
    <property type="evidence" value="ECO:0007669"/>
    <property type="project" value="InterPro"/>
</dbReference>
<dbReference type="GO" id="GO:0005524">
    <property type="term" value="F:ATP binding"/>
    <property type="evidence" value="ECO:0007669"/>
    <property type="project" value="InterPro"/>
</dbReference>
<organism evidence="2 3">
    <name type="scientific">Heliomicrobium undosum</name>
    <dbReference type="NCBI Taxonomy" id="121734"/>
    <lineage>
        <taxon>Bacteria</taxon>
        <taxon>Bacillati</taxon>
        <taxon>Bacillota</taxon>
        <taxon>Clostridia</taxon>
        <taxon>Eubacteriales</taxon>
        <taxon>Heliobacteriaceae</taxon>
        <taxon>Heliomicrobium</taxon>
    </lineage>
</organism>
<keyword evidence="3" id="KW-1185">Reference proteome</keyword>
<keyword evidence="2" id="KW-0547">Nucleotide-binding</keyword>
<keyword evidence="2" id="KW-0067">ATP-binding</keyword>
<dbReference type="Pfam" id="PF04851">
    <property type="entry name" value="ResIII"/>
    <property type="match status" value="1"/>
</dbReference>
<accession>A0A845L6K8</accession>
<dbReference type="InterPro" id="IPR027417">
    <property type="entry name" value="P-loop_NTPase"/>
</dbReference>
<dbReference type="OrthoDB" id="1905276at2"/>
<protein>
    <submittedName>
        <fullName evidence="2">DEAD/DEAH box helicase family protein</fullName>
    </submittedName>
</protein>
<comment type="caution">
    <text evidence="2">The sequence shown here is derived from an EMBL/GenBank/DDBJ whole genome shotgun (WGS) entry which is preliminary data.</text>
</comment>
<dbReference type="RefSeq" id="WP_161259413.1">
    <property type="nucleotide sequence ID" value="NZ_WXEY01000021.1"/>
</dbReference>
<dbReference type="SUPFAM" id="SSF52540">
    <property type="entry name" value="P-loop containing nucleoside triphosphate hydrolases"/>
    <property type="match status" value="1"/>
</dbReference>
<dbReference type="GO" id="GO:0016787">
    <property type="term" value="F:hydrolase activity"/>
    <property type="evidence" value="ECO:0007669"/>
    <property type="project" value="InterPro"/>
</dbReference>
<dbReference type="Gene3D" id="3.30.70.1790">
    <property type="entry name" value="RepB DNA-primase, N-terminal domain"/>
    <property type="match status" value="1"/>
</dbReference>
<dbReference type="EMBL" id="WXEY01000021">
    <property type="protein sequence ID" value="MZP30889.1"/>
    <property type="molecule type" value="Genomic_DNA"/>
</dbReference>
<proteinExistence type="predicted"/>
<feature type="domain" description="Helicase/UvrB N-terminal" evidence="1">
    <location>
        <begin position="403"/>
        <end position="599"/>
    </location>
</feature>
<dbReference type="Proteomes" id="UP000463470">
    <property type="component" value="Unassembled WGS sequence"/>
</dbReference>
<name>A0A845L6K8_9FIRM</name>
<dbReference type="InterPro" id="IPR006935">
    <property type="entry name" value="Helicase/UvrB_N"/>
</dbReference>
<evidence type="ECO:0000313" key="2">
    <source>
        <dbReference type="EMBL" id="MZP30889.1"/>
    </source>
</evidence>
<dbReference type="GO" id="GO:0004386">
    <property type="term" value="F:helicase activity"/>
    <property type="evidence" value="ECO:0007669"/>
    <property type="project" value="UniProtKB-KW"/>
</dbReference>
<keyword evidence="2" id="KW-0347">Helicase</keyword>
<evidence type="ECO:0000313" key="3">
    <source>
        <dbReference type="Proteomes" id="UP000463470"/>
    </source>
</evidence>
<gene>
    <name evidence="2" type="ORF">GTO91_14310</name>
</gene>